<evidence type="ECO:0000313" key="3">
    <source>
        <dbReference type="RefSeq" id="XP_012866725.1"/>
    </source>
</evidence>
<dbReference type="RefSeq" id="XP_012866725.1">
    <property type="nucleotide sequence ID" value="XM_013011271.1"/>
</dbReference>
<dbReference type="InParanoid" id="A0A1S3ERZ1"/>
<feature type="region of interest" description="Disordered" evidence="1">
    <location>
        <begin position="1"/>
        <end position="46"/>
    </location>
</feature>
<organism evidence="2 3">
    <name type="scientific">Dipodomys ordii</name>
    <name type="common">Ord's kangaroo rat</name>
    <dbReference type="NCBI Taxonomy" id="10020"/>
    <lineage>
        <taxon>Eukaryota</taxon>
        <taxon>Metazoa</taxon>
        <taxon>Chordata</taxon>
        <taxon>Craniata</taxon>
        <taxon>Vertebrata</taxon>
        <taxon>Euteleostomi</taxon>
        <taxon>Mammalia</taxon>
        <taxon>Eutheria</taxon>
        <taxon>Euarchontoglires</taxon>
        <taxon>Glires</taxon>
        <taxon>Rodentia</taxon>
        <taxon>Castorimorpha</taxon>
        <taxon>Heteromyidae</taxon>
        <taxon>Dipodomyinae</taxon>
        <taxon>Dipodomys</taxon>
    </lineage>
</organism>
<reference evidence="3" key="1">
    <citation type="submission" date="2025-08" db="UniProtKB">
        <authorList>
            <consortium name="RefSeq"/>
        </authorList>
    </citation>
    <scope>IDENTIFICATION</scope>
    <source>
        <tissue evidence="3">Kidney</tissue>
    </source>
</reference>
<proteinExistence type="predicted"/>
<feature type="region of interest" description="Disordered" evidence="1">
    <location>
        <begin position="214"/>
        <end position="312"/>
    </location>
</feature>
<feature type="region of interest" description="Disordered" evidence="1">
    <location>
        <begin position="349"/>
        <end position="390"/>
    </location>
</feature>
<dbReference type="Proteomes" id="UP000081671">
    <property type="component" value="Unplaced"/>
</dbReference>
<accession>A0A1S3ERZ1</accession>
<evidence type="ECO:0000313" key="2">
    <source>
        <dbReference type="Proteomes" id="UP000081671"/>
    </source>
</evidence>
<dbReference type="KEGG" id="dord:105981922"/>
<sequence length="543" mass="55967">MQVSAETRPRHTPSKATALRDRGRFLQPAPGQALPTRSPASVLRSQTPVTSAYCKRSSSWAQVDIRPLRPASRCSFPLQMRGTEAQGSGKRWAGVNGARTLIKDGLTQSQHHWMGEWRDGGVAGWGARCSASSPSPQGTDLRRMEVQVSGPKVLSYVGASVSPPQLRIISSPQSHYDHHGNQTVFVPTGWQNLTQVGNRGGVGGKHQVQILEGGGSAAQTQHPSPAKGGAQSPGPLAGHRTSDIAVPAVAPSPESSHAQPRSPGQPGQDGGGLGLTHCHSASSTRPSSLSPVPADRGQAGGPELGSTGLDRSHVHPHCISARVVSRLSGGSWDPTALGPAAHALRRPLGARFTSPGSPERACAFPQLRGPRTPHATGGRPQVNAPPLSGPPKAMECPVVVSGLGWSGLQPWGRHLPTETPALRRGLLGSCVTFVSGAESPPGPIAHGCGCRLPWQRVRTAAPRPSPLAGVAVVSGLVQGEGGGVFGVPTPAGLLPAEGRCVPAGSRAASCRQDAHAAALPQQQGGGDPGHGSFLAVRADRTLS</sequence>
<protein>
    <submittedName>
        <fullName evidence="3">Collagen alpha-1(I) chain-like</fullName>
    </submittedName>
</protein>
<keyword evidence="2" id="KW-1185">Reference proteome</keyword>
<name>A0A1S3ERZ1_DIPOR</name>
<dbReference type="GeneID" id="105981922"/>
<feature type="compositionally biased region" description="Low complexity" evidence="1">
    <location>
        <begin position="280"/>
        <end position="293"/>
    </location>
</feature>
<dbReference type="AlphaFoldDB" id="A0A1S3ERZ1"/>
<evidence type="ECO:0000256" key="1">
    <source>
        <dbReference type="SAM" id="MobiDB-lite"/>
    </source>
</evidence>
<gene>
    <name evidence="3" type="primary">LOC105981922</name>
</gene>
<feature type="region of interest" description="Disordered" evidence="1">
    <location>
        <begin position="512"/>
        <end position="543"/>
    </location>
</feature>